<dbReference type="Proteomes" id="UP000466535">
    <property type="component" value="Unassembled WGS sequence"/>
</dbReference>
<dbReference type="RefSeq" id="WP_159764716.1">
    <property type="nucleotide sequence ID" value="NZ_WUUT01000005.1"/>
</dbReference>
<comment type="caution">
    <text evidence="2">The sequence shown here is derived from an EMBL/GenBank/DDBJ whole genome shotgun (WGS) entry which is preliminary data.</text>
</comment>
<dbReference type="EMBL" id="WUUT01000005">
    <property type="protein sequence ID" value="MXR52587.1"/>
    <property type="molecule type" value="Genomic_DNA"/>
</dbReference>
<proteinExistence type="predicted"/>
<evidence type="ECO:0000313" key="3">
    <source>
        <dbReference type="Proteomes" id="UP000466535"/>
    </source>
</evidence>
<name>A0A6B0T6N9_9EURY</name>
<organism evidence="2 3">
    <name type="scientific">Halovenus carboxidivorans</name>
    <dbReference type="NCBI Taxonomy" id="2692199"/>
    <lineage>
        <taxon>Archaea</taxon>
        <taxon>Methanobacteriati</taxon>
        <taxon>Methanobacteriota</taxon>
        <taxon>Stenosarchaea group</taxon>
        <taxon>Halobacteria</taxon>
        <taxon>Halobacteriales</taxon>
        <taxon>Haloarculaceae</taxon>
        <taxon>Halovenus</taxon>
    </lineage>
</organism>
<dbReference type="AlphaFoldDB" id="A0A6B0T6N9"/>
<dbReference type="Pfam" id="PF19129">
    <property type="entry name" value="DUF5812"/>
    <property type="match status" value="1"/>
</dbReference>
<dbReference type="OrthoDB" id="203616at2157"/>
<feature type="compositionally biased region" description="Acidic residues" evidence="1">
    <location>
        <begin position="1"/>
        <end position="12"/>
    </location>
</feature>
<feature type="region of interest" description="Disordered" evidence="1">
    <location>
        <begin position="1"/>
        <end position="69"/>
    </location>
</feature>
<dbReference type="InterPro" id="IPR043850">
    <property type="entry name" value="DUF5812"/>
</dbReference>
<gene>
    <name evidence="2" type="ORF">GRX03_13330</name>
</gene>
<sequence>MSEEDGNSDELSEAEKRREEDPIAGMYDDPDSDPSPVRPGEAYDDEDDDGGTGLTGPMAEQPEEPETKSGTYYVKYAEDEAVTLHDVNTAEICTLIENPGVETHDIVEATLVAQPPMEVSYFVKELTDHYTIDVERSPEPPTTQVMEISEEMGRDEVIAIDREGEGEIHILKIDPDLVEQTADSLDDEENPYKNAARYGVNRVEVRTDEESGVISIRYLP</sequence>
<keyword evidence="3" id="KW-1185">Reference proteome</keyword>
<evidence type="ECO:0000256" key="1">
    <source>
        <dbReference type="SAM" id="MobiDB-lite"/>
    </source>
</evidence>
<protein>
    <submittedName>
        <fullName evidence="2">Uncharacterized protein</fullName>
    </submittedName>
</protein>
<reference evidence="2 3" key="1">
    <citation type="submission" date="2019-12" db="EMBL/GenBank/DDBJ databases">
        <title>Isolation and characterization of three novel carbon monoxide-oxidizing members of Halobacteria from salione crusts and soils.</title>
        <authorList>
            <person name="Myers M.R."/>
            <person name="King G.M."/>
        </authorList>
    </citation>
    <scope>NUCLEOTIDE SEQUENCE [LARGE SCALE GENOMIC DNA]</scope>
    <source>
        <strain evidence="2 3">WSH3</strain>
    </source>
</reference>
<accession>A0A6B0T6N9</accession>
<evidence type="ECO:0000313" key="2">
    <source>
        <dbReference type="EMBL" id="MXR52587.1"/>
    </source>
</evidence>